<proteinExistence type="predicted"/>
<protein>
    <submittedName>
        <fullName evidence="2">BgTH12-06937</fullName>
    </submittedName>
</protein>
<organism evidence="2 3">
    <name type="scientific">Blumeria graminis f. sp. triticale</name>
    <dbReference type="NCBI Taxonomy" id="1689686"/>
    <lineage>
        <taxon>Eukaryota</taxon>
        <taxon>Fungi</taxon>
        <taxon>Dikarya</taxon>
        <taxon>Ascomycota</taxon>
        <taxon>Pezizomycotina</taxon>
        <taxon>Leotiomycetes</taxon>
        <taxon>Erysiphales</taxon>
        <taxon>Erysiphaceae</taxon>
        <taxon>Blumeria</taxon>
    </lineage>
</organism>
<feature type="chain" id="PRO_5040763821" evidence="1">
    <location>
        <begin position="21"/>
        <end position="413"/>
    </location>
</feature>
<accession>A0A9W4D6Y6</accession>
<comment type="caution">
    <text evidence="2">The sequence shown here is derived from an EMBL/GenBank/DDBJ whole genome shotgun (WGS) entry which is preliminary data.</text>
</comment>
<dbReference type="EMBL" id="CAJHIT010000010">
    <property type="protein sequence ID" value="CAD6506005.1"/>
    <property type="molecule type" value="Genomic_DNA"/>
</dbReference>
<dbReference type="Proteomes" id="UP000683417">
    <property type="component" value="Unassembled WGS sequence"/>
</dbReference>
<evidence type="ECO:0000313" key="2">
    <source>
        <dbReference type="EMBL" id="CAD6506005.1"/>
    </source>
</evidence>
<keyword evidence="1" id="KW-0732">Signal</keyword>
<dbReference type="AlphaFoldDB" id="A0A9W4D6Y6"/>
<reference evidence="2" key="1">
    <citation type="submission" date="2020-10" db="EMBL/GenBank/DDBJ databases">
        <authorList>
            <person name="Muller C M."/>
        </authorList>
    </citation>
    <scope>NUCLEOTIDE SEQUENCE</scope>
    <source>
        <strain evidence="2">THUN-12</strain>
    </source>
</reference>
<evidence type="ECO:0000313" key="3">
    <source>
        <dbReference type="Proteomes" id="UP000683417"/>
    </source>
</evidence>
<evidence type="ECO:0000256" key="1">
    <source>
        <dbReference type="SAM" id="SignalP"/>
    </source>
</evidence>
<sequence>MWIKFGVFLTIFGLIHLIKCIDIAYSDVYLPDGTNGFVCQLHFYPIDRVREEAKKVIELFFFGNYNRRFPASFEDTQLFNVKSDILLSWPIFPSGVPYSSKNPGKIRLVINIRGQIMGVVTKKPKVPNQKTSFERCNPVRRFFERDTDDQATLNERLTATYSTFGYHCGSKFFPESVVKWIKGPELSIYFQQRLSGKYKLCNLEKFTGDEFRGADLYWYPVHHKISHRAATGPPGKFRAVFDMSNSEFKGIINIEDRKEKCAPVRDLSSTSSHEIYRPSSLSNFERIQDSYWPQTCLGHKFKSKTILLYLEFALKNWVNALNGRKPYFPLVEDLVINLWLIRTPENHDNSFRHAFAIGHNTGLDRYSLYHAEVQKGVIEKFHPCLEFSRDIIRGLQENLAWPPSSGESYSPVH</sequence>
<feature type="signal peptide" evidence="1">
    <location>
        <begin position="1"/>
        <end position="20"/>
    </location>
</feature>
<name>A0A9W4D6Y6_BLUGR</name>
<gene>
    <name evidence="2" type="ORF">BGTH12_LOCUS7363</name>
</gene>